<dbReference type="Ensembl" id="ENSORLT00015019364.1">
    <property type="protein sequence ID" value="ENSORLP00015012228.1"/>
    <property type="gene ID" value="ENSORLG00015013082.1"/>
</dbReference>
<organism evidence="1 2">
    <name type="scientific">Oryzias latipes</name>
    <name type="common">Japanese rice fish</name>
    <name type="synonym">Japanese killifish</name>
    <dbReference type="NCBI Taxonomy" id="8090"/>
    <lineage>
        <taxon>Eukaryota</taxon>
        <taxon>Metazoa</taxon>
        <taxon>Chordata</taxon>
        <taxon>Craniata</taxon>
        <taxon>Vertebrata</taxon>
        <taxon>Euteleostomi</taxon>
        <taxon>Actinopterygii</taxon>
        <taxon>Neopterygii</taxon>
        <taxon>Teleostei</taxon>
        <taxon>Neoteleostei</taxon>
        <taxon>Acanthomorphata</taxon>
        <taxon>Ovalentaria</taxon>
        <taxon>Atherinomorphae</taxon>
        <taxon>Beloniformes</taxon>
        <taxon>Adrianichthyidae</taxon>
        <taxon>Oryziinae</taxon>
        <taxon>Oryzias</taxon>
    </lineage>
</organism>
<evidence type="ECO:0008006" key="3">
    <source>
        <dbReference type="Google" id="ProtNLM"/>
    </source>
</evidence>
<reference evidence="1" key="4">
    <citation type="submission" date="2025-09" db="UniProtKB">
        <authorList>
            <consortium name="Ensembl"/>
        </authorList>
    </citation>
    <scope>IDENTIFICATION</scope>
    <source>
        <strain evidence="1">HSOK</strain>
    </source>
</reference>
<accession>A0A3P9HX77</accession>
<dbReference type="GO" id="GO:0003676">
    <property type="term" value="F:nucleic acid binding"/>
    <property type="evidence" value="ECO:0007669"/>
    <property type="project" value="InterPro"/>
</dbReference>
<reference key="1">
    <citation type="journal article" date="2007" name="Nature">
        <title>The medaka draft genome and insights into vertebrate genome evolution.</title>
        <authorList>
            <person name="Kasahara M."/>
            <person name="Naruse K."/>
            <person name="Sasaki S."/>
            <person name="Nakatani Y."/>
            <person name="Qu W."/>
            <person name="Ahsan B."/>
            <person name="Yamada T."/>
            <person name="Nagayasu Y."/>
            <person name="Doi K."/>
            <person name="Kasai Y."/>
            <person name="Jindo T."/>
            <person name="Kobayashi D."/>
            <person name="Shimada A."/>
            <person name="Toyoda A."/>
            <person name="Kuroki Y."/>
            <person name="Fujiyama A."/>
            <person name="Sasaki T."/>
            <person name="Shimizu A."/>
            <person name="Asakawa S."/>
            <person name="Shimizu N."/>
            <person name="Hashimoto S."/>
            <person name="Yang J."/>
            <person name="Lee Y."/>
            <person name="Matsushima K."/>
            <person name="Sugano S."/>
            <person name="Sakaizumi M."/>
            <person name="Narita T."/>
            <person name="Ohishi K."/>
            <person name="Haga S."/>
            <person name="Ohta F."/>
            <person name="Nomoto H."/>
            <person name="Nogata K."/>
            <person name="Morishita T."/>
            <person name="Endo T."/>
            <person name="Shin-I T."/>
            <person name="Takeda H."/>
            <person name="Morishita S."/>
            <person name="Kohara Y."/>
        </authorList>
    </citation>
    <scope>NUCLEOTIDE SEQUENCE [LARGE SCALE GENOMIC DNA]</scope>
    <source>
        <strain>Hd-rR</strain>
    </source>
</reference>
<dbReference type="InterPro" id="IPR036397">
    <property type="entry name" value="RNaseH_sf"/>
</dbReference>
<name>A0A3P9HX77_ORYLA</name>
<dbReference type="Proteomes" id="UP000265200">
    <property type="component" value="Chromosome 21"/>
</dbReference>
<dbReference type="AlphaFoldDB" id="A0A3P9HX77"/>
<evidence type="ECO:0000313" key="2">
    <source>
        <dbReference type="Proteomes" id="UP000265200"/>
    </source>
</evidence>
<reference evidence="1 2" key="2">
    <citation type="submission" date="2017-04" db="EMBL/GenBank/DDBJ databases">
        <title>CpG methylation of centromeres and impact of large insertions on vertebrate speciation.</title>
        <authorList>
            <person name="Ichikawa K."/>
            <person name="Yoshimura J."/>
            <person name="Morishita S."/>
        </authorList>
    </citation>
    <scope>NUCLEOTIDE SEQUENCE</scope>
    <source>
        <strain evidence="1 2">HSOK</strain>
    </source>
</reference>
<evidence type="ECO:0000313" key="1">
    <source>
        <dbReference type="Ensembl" id="ENSORLP00015012228.1"/>
    </source>
</evidence>
<reference evidence="1" key="3">
    <citation type="submission" date="2025-08" db="UniProtKB">
        <authorList>
            <consortium name="Ensembl"/>
        </authorList>
    </citation>
    <scope>IDENTIFICATION</scope>
    <source>
        <strain evidence="1">HSOK</strain>
    </source>
</reference>
<sequence>MFMDDNAPPHGTRIVTTKLQEVGVSHMVRPAMTSDLIPIEDVWDQLKQRLDDCTPPPNGL</sequence>
<dbReference type="Gene3D" id="3.30.420.10">
    <property type="entry name" value="Ribonuclease H-like superfamily/Ribonuclease H"/>
    <property type="match status" value="1"/>
</dbReference>
<protein>
    <recommendedName>
        <fullName evidence="3">Tc1-like transposase DDE domain-containing protein</fullName>
    </recommendedName>
</protein>
<proteinExistence type="predicted"/>